<feature type="compositionally biased region" description="Pro residues" evidence="1">
    <location>
        <begin position="121"/>
        <end position="131"/>
    </location>
</feature>
<gene>
    <name evidence="3" type="ORF">GGR13_002528</name>
</gene>
<dbReference type="Pfam" id="PF03713">
    <property type="entry name" value="DUF305"/>
    <property type="match status" value="1"/>
</dbReference>
<dbReference type="Proteomes" id="UP000545037">
    <property type="component" value="Unassembled WGS sequence"/>
</dbReference>
<sequence>MRALLIIASALALTACGQGTTDKAGDKAADHAAAGHDGATAGAGDAAFAASEAAMHTEMAAATGDTVDESYVAKMIAHHRGAVAMADVALAQSQDPGILRMAQMVKDTQTAEIAEMQAWQPAPPVATPPAAPAATTTPASPEAAAN</sequence>
<evidence type="ECO:0000313" key="4">
    <source>
        <dbReference type="Proteomes" id="UP000545037"/>
    </source>
</evidence>
<accession>A0A7W9FEY8</accession>
<dbReference type="EMBL" id="JACHOR010000004">
    <property type="protein sequence ID" value="MBB5746921.1"/>
    <property type="molecule type" value="Genomic_DNA"/>
</dbReference>
<evidence type="ECO:0000256" key="1">
    <source>
        <dbReference type="SAM" id="MobiDB-lite"/>
    </source>
</evidence>
<name>A0A7W9FEY8_9CAUL</name>
<dbReference type="PANTHER" id="PTHR36933">
    <property type="entry name" value="SLL0788 PROTEIN"/>
    <property type="match status" value="1"/>
</dbReference>
<dbReference type="InterPro" id="IPR012347">
    <property type="entry name" value="Ferritin-like"/>
</dbReference>
<comment type="caution">
    <text evidence="3">The sequence shown here is derived from an EMBL/GenBank/DDBJ whole genome shotgun (WGS) entry which is preliminary data.</text>
</comment>
<dbReference type="AlphaFoldDB" id="A0A7W9FEY8"/>
<dbReference type="Gene3D" id="1.20.1260.10">
    <property type="match status" value="1"/>
</dbReference>
<dbReference type="RefSeq" id="WP_183213882.1">
    <property type="nucleotide sequence ID" value="NZ_JACHOR010000004.1"/>
</dbReference>
<reference evidence="3 4" key="1">
    <citation type="submission" date="2020-08" db="EMBL/GenBank/DDBJ databases">
        <title>Genomic Encyclopedia of Type Strains, Phase IV (KMG-IV): sequencing the most valuable type-strain genomes for metagenomic binning, comparative biology and taxonomic classification.</title>
        <authorList>
            <person name="Goeker M."/>
        </authorList>
    </citation>
    <scope>NUCLEOTIDE SEQUENCE [LARGE SCALE GENOMIC DNA]</scope>
    <source>
        <strain evidence="3 4">DSM 4737</strain>
    </source>
</reference>
<proteinExistence type="predicted"/>
<dbReference type="PROSITE" id="PS51257">
    <property type="entry name" value="PROKAR_LIPOPROTEIN"/>
    <property type="match status" value="1"/>
</dbReference>
<keyword evidence="4" id="KW-1185">Reference proteome</keyword>
<evidence type="ECO:0000259" key="2">
    <source>
        <dbReference type="Pfam" id="PF03713"/>
    </source>
</evidence>
<protein>
    <submittedName>
        <fullName evidence="3">Uncharacterized protein (DUF305 family)</fullName>
    </submittedName>
</protein>
<evidence type="ECO:0000313" key="3">
    <source>
        <dbReference type="EMBL" id="MBB5746921.1"/>
    </source>
</evidence>
<feature type="compositionally biased region" description="Low complexity" evidence="1">
    <location>
        <begin position="132"/>
        <end position="146"/>
    </location>
</feature>
<organism evidence="3 4">
    <name type="scientific">Brevundimonas variabilis</name>
    <dbReference type="NCBI Taxonomy" id="74312"/>
    <lineage>
        <taxon>Bacteria</taxon>
        <taxon>Pseudomonadati</taxon>
        <taxon>Pseudomonadota</taxon>
        <taxon>Alphaproteobacteria</taxon>
        <taxon>Caulobacterales</taxon>
        <taxon>Caulobacteraceae</taxon>
        <taxon>Brevundimonas</taxon>
    </lineage>
</organism>
<feature type="domain" description="DUF305" evidence="2">
    <location>
        <begin position="27"/>
        <end position="119"/>
    </location>
</feature>
<dbReference type="InterPro" id="IPR005183">
    <property type="entry name" value="DUF305_CopM-like"/>
</dbReference>
<dbReference type="PANTHER" id="PTHR36933:SF1">
    <property type="entry name" value="SLL0788 PROTEIN"/>
    <property type="match status" value="1"/>
</dbReference>
<feature type="region of interest" description="Disordered" evidence="1">
    <location>
        <begin position="120"/>
        <end position="146"/>
    </location>
</feature>